<proteinExistence type="predicted"/>
<name>A0ABQ2KV86_9BACL</name>
<dbReference type="CDD" id="cd19481">
    <property type="entry name" value="RecA-like_protease"/>
    <property type="match status" value="1"/>
</dbReference>
<organism evidence="3 4">
    <name type="scientific">Saccharibacillus kuerlensis</name>
    <dbReference type="NCBI Taxonomy" id="459527"/>
    <lineage>
        <taxon>Bacteria</taxon>
        <taxon>Bacillati</taxon>
        <taxon>Bacillota</taxon>
        <taxon>Bacilli</taxon>
        <taxon>Bacillales</taxon>
        <taxon>Paenibacillaceae</taxon>
        <taxon>Saccharibacillus</taxon>
    </lineage>
</organism>
<dbReference type="SUPFAM" id="SSF52540">
    <property type="entry name" value="P-loop containing nucleoside triphosphate hydrolases"/>
    <property type="match status" value="1"/>
</dbReference>
<gene>
    <name evidence="3" type="primary">yjoB</name>
    <name evidence="3" type="ORF">GCM10010969_05410</name>
</gene>
<dbReference type="Gene3D" id="3.40.50.300">
    <property type="entry name" value="P-loop containing nucleotide triphosphate hydrolases"/>
    <property type="match status" value="1"/>
</dbReference>
<dbReference type="PANTHER" id="PTHR23076">
    <property type="entry name" value="METALLOPROTEASE M41 FTSH"/>
    <property type="match status" value="1"/>
</dbReference>
<dbReference type="InterPro" id="IPR027417">
    <property type="entry name" value="P-loop_NTPase"/>
</dbReference>
<dbReference type="InterPro" id="IPR003959">
    <property type="entry name" value="ATPase_AAA_core"/>
</dbReference>
<protein>
    <submittedName>
        <fullName evidence="3">ATPase YjoB</fullName>
    </submittedName>
</protein>
<keyword evidence="4" id="KW-1185">Reference proteome</keyword>
<dbReference type="InterPro" id="IPR003593">
    <property type="entry name" value="AAA+_ATPase"/>
</dbReference>
<dbReference type="Proteomes" id="UP000606653">
    <property type="component" value="Unassembled WGS sequence"/>
</dbReference>
<reference evidence="4" key="1">
    <citation type="journal article" date="2019" name="Int. J. Syst. Evol. Microbiol.">
        <title>The Global Catalogue of Microorganisms (GCM) 10K type strain sequencing project: providing services to taxonomists for standard genome sequencing and annotation.</title>
        <authorList>
            <consortium name="The Broad Institute Genomics Platform"/>
            <consortium name="The Broad Institute Genome Sequencing Center for Infectious Disease"/>
            <person name="Wu L."/>
            <person name="Ma J."/>
        </authorList>
    </citation>
    <scope>NUCLEOTIDE SEQUENCE [LARGE SCALE GENOMIC DNA]</scope>
    <source>
        <strain evidence="4">CGMCC 1.6964</strain>
    </source>
</reference>
<evidence type="ECO:0000313" key="4">
    <source>
        <dbReference type="Proteomes" id="UP000606653"/>
    </source>
</evidence>
<dbReference type="EMBL" id="BMLN01000001">
    <property type="protein sequence ID" value="GGN92671.1"/>
    <property type="molecule type" value="Genomic_DNA"/>
</dbReference>
<feature type="region of interest" description="Disordered" evidence="1">
    <location>
        <begin position="1"/>
        <end position="21"/>
    </location>
</feature>
<sequence length="446" mass="50238">MERKMEQYDTGLQLPGSSGAAEAGEERAIIAYEPGNPNMSEYESYARVTRGIEDMLEERYGMTYTLYASDDGNSDYWDLLEEDVKKGSPEVECAGRIYEGIEGRTFAYDEDSSTPEYSIHPAIRNNVFVYPEQGVALARIPMFRQHGIYSEDFVFATGDEAISRFLSGVRDRQRSREKTRITVFTDTNNGIQRESEPITRAVSRDDVILPEPLKKEIYRSLDQFFASDRSFYRKHNLPFKRGILLYGRPGNGKTTLVKSIAGSVQGPAAYWQITEYTSSVSVQEVFETAARLAPMVLVIEDIDSMPQSVRSFFLNTLDGATSKEGIFLIGTTNYPEKIDPGLMNRAGRFDRSYEIMLPDADLRRAFLERRGMLDFVSPEELERAVALAKGFSMAQLGELYVSAALDWNEHGKADIDGIVRSMNGQLSKEKRGNWLDGRDGGIGFQL</sequence>
<accession>A0ABQ2KV86</accession>
<dbReference type="PANTHER" id="PTHR23076:SF97">
    <property type="entry name" value="ATP-DEPENDENT ZINC METALLOPROTEASE YME1L1"/>
    <property type="match status" value="1"/>
</dbReference>
<dbReference type="SMART" id="SM00382">
    <property type="entry name" value="AAA"/>
    <property type="match status" value="1"/>
</dbReference>
<evidence type="ECO:0000313" key="3">
    <source>
        <dbReference type="EMBL" id="GGN92671.1"/>
    </source>
</evidence>
<evidence type="ECO:0000256" key="1">
    <source>
        <dbReference type="SAM" id="MobiDB-lite"/>
    </source>
</evidence>
<feature type="domain" description="AAA+ ATPase" evidence="2">
    <location>
        <begin position="239"/>
        <end position="359"/>
    </location>
</feature>
<evidence type="ECO:0000259" key="2">
    <source>
        <dbReference type="SMART" id="SM00382"/>
    </source>
</evidence>
<comment type="caution">
    <text evidence="3">The sequence shown here is derived from an EMBL/GenBank/DDBJ whole genome shotgun (WGS) entry which is preliminary data.</text>
</comment>
<dbReference type="Pfam" id="PF00004">
    <property type="entry name" value="AAA"/>
    <property type="match status" value="1"/>
</dbReference>